<sequence>MSTQTPKRGDSQRDEVIAGEYVLGVLSTDDRRKVEARIVLDSNFAAMVNRWQTNLSSFDNAYEAVTPRPKVYATIERRLFDQPAPTETSGLWNSLAFWRVLTGLALAGLAAIAVLESVTFTAPQPPTAAPILAELSSEGNAVALFASYDPTHGKLTITPVAANQPEPRSLEVWMIEDGSAPKSLGVLPQSGEGEISIAPEMAQKLGAGVTLAVSLEPVGGSATGAPTGAVVAAGKTHLR</sequence>
<name>A0ABU0BPJ1_9HYPH</name>
<accession>A0ABU0BPJ1</accession>
<dbReference type="RefSeq" id="WP_307227138.1">
    <property type="nucleotide sequence ID" value="NZ_JAUSVF010000001.1"/>
</dbReference>
<dbReference type="Pfam" id="PF10099">
    <property type="entry name" value="RskA_C"/>
    <property type="match status" value="1"/>
</dbReference>
<protein>
    <submittedName>
        <fullName evidence="2">Anti-sigma-K factor RskA</fullName>
    </submittedName>
</protein>
<evidence type="ECO:0000313" key="2">
    <source>
        <dbReference type="EMBL" id="MDQ0318787.1"/>
    </source>
</evidence>
<dbReference type="Proteomes" id="UP001230207">
    <property type="component" value="Unassembled WGS sequence"/>
</dbReference>
<evidence type="ECO:0000259" key="1">
    <source>
        <dbReference type="Pfam" id="PF10099"/>
    </source>
</evidence>
<reference evidence="2 3" key="1">
    <citation type="submission" date="2023-07" db="EMBL/GenBank/DDBJ databases">
        <title>Genomic Encyclopedia of Type Strains, Phase IV (KMG-IV): sequencing the most valuable type-strain genomes for metagenomic binning, comparative biology and taxonomic classification.</title>
        <authorList>
            <person name="Goeker M."/>
        </authorList>
    </citation>
    <scope>NUCLEOTIDE SEQUENCE [LARGE SCALE GENOMIC DNA]</scope>
    <source>
        <strain evidence="2 3">DSM 1112</strain>
    </source>
</reference>
<proteinExistence type="predicted"/>
<organism evidence="2 3">
    <name type="scientific">Pararhizobium capsulatum DSM 1112</name>
    <dbReference type="NCBI Taxonomy" id="1121113"/>
    <lineage>
        <taxon>Bacteria</taxon>
        <taxon>Pseudomonadati</taxon>
        <taxon>Pseudomonadota</taxon>
        <taxon>Alphaproteobacteria</taxon>
        <taxon>Hyphomicrobiales</taxon>
        <taxon>Rhizobiaceae</taxon>
        <taxon>Rhizobium/Agrobacterium group</taxon>
        <taxon>Pararhizobium</taxon>
    </lineage>
</organism>
<feature type="domain" description="Anti-sigma K factor RskA C-terminal" evidence="1">
    <location>
        <begin position="105"/>
        <end position="230"/>
    </location>
</feature>
<evidence type="ECO:0000313" key="3">
    <source>
        <dbReference type="Proteomes" id="UP001230207"/>
    </source>
</evidence>
<dbReference type="InterPro" id="IPR018764">
    <property type="entry name" value="RskA_C"/>
</dbReference>
<dbReference type="InterPro" id="IPR051474">
    <property type="entry name" value="Anti-sigma-K/W_factor"/>
</dbReference>
<keyword evidence="3" id="KW-1185">Reference proteome</keyword>
<gene>
    <name evidence="2" type="ORF">QO002_000925</name>
</gene>
<dbReference type="EMBL" id="JAUSVF010000001">
    <property type="protein sequence ID" value="MDQ0318787.1"/>
    <property type="molecule type" value="Genomic_DNA"/>
</dbReference>
<comment type="caution">
    <text evidence="2">The sequence shown here is derived from an EMBL/GenBank/DDBJ whole genome shotgun (WGS) entry which is preliminary data.</text>
</comment>
<dbReference type="PANTHER" id="PTHR37461">
    <property type="entry name" value="ANTI-SIGMA-K FACTOR RSKA"/>
    <property type="match status" value="1"/>
</dbReference>
<dbReference type="PANTHER" id="PTHR37461:SF1">
    <property type="entry name" value="ANTI-SIGMA-K FACTOR RSKA"/>
    <property type="match status" value="1"/>
</dbReference>